<dbReference type="EMBL" id="JAHRIO010020299">
    <property type="protein sequence ID" value="MEQ2164409.1"/>
    <property type="molecule type" value="Genomic_DNA"/>
</dbReference>
<dbReference type="Proteomes" id="UP001476798">
    <property type="component" value="Unassembled WGS sequence"/>
</dbReference>
<name>A0ABV0MZ52_9TELE</name>
<organism evidence="1 2">
    <name type="scientific">Goodea atripinnis</name>
    <dbReference type="NCBI Taxonomy" id="208336"/>
    <lineage>
        <taxon>Eukaryota</taxon>
        <taxon>Metazoa</taxon>
        <taxon>Chordata</taxon>
        <taxon>Craniata</taxon>
        <taxon>Vertebrata</taxon>
        <taxon>Euteleostomi</taxon>
        <taxon>Actinopterygii</taxon>
        <taxon>Neopterygii</taxon>
        <taxon>Teleostei</taxon>
        <taxon>Neoteleostei</taxon>
        <taxon>Acanthomorphata</taxon>
        <taxon>Ovalentaria</taxon>
        <taxon>Atherinomorphae</taxon>
        <taxon>Cyprinodontiformes</taxon>
        <taxon>Goodeidae</taxon>
        <taxon>Goodea</taxon>
    </lineage>
</organism>
<keyword evidence="2" id="KW-1185">Reference proteome</keyword>
<proteinExistence type="predicted"/>
<evidence type="ECO:0000313" key="1">
    <source>
        <dbReference type="EMBL" id="MEQ2164409.1"/>
    </source>
</evidence>
<protein>
    <submittedName>
        <fullName evidence="1">Uncharacterized protein</fullName>
    </submittedName>
</protein>
<sequence length="155" mass="17133">MLKRYFLYYTIIVMNLASSFKSTVVRAYSRQTQWRLVPQSSIFTTGYAYTVSHNKLLGGKESPHQTVLYVTQCSEQPVTSKSSVTATLCPTLTGVGPIFVTSVVQGPFNSTIFYFSYSKATRQITSASSSDDAMAESMENVGFVTGNVGNWFARL</sequence>
<comment type="caution">
    <text evidence="1">The sequence shown here is derived from an EMBL/GenBank/DDBJ whole genome shotgun (WGS) entry which is preliminary data.</text>
</comment>
<evidence type="ECO:0000313" key="2">
    <source>
        <dbReference type="Proteomes" id="UP001476798"/>
    </source>
</evidence>
<gene>
    <name evidence="1" type="ORF">GOODEAATRI_006449</name>
</gene>
<reference evidence="1 2" key="1">
    <citation type="submission" date="2021-06" db="EMBL/GenBank/DDBJ databases">
        <authorList>
            <person name="Palmer J.M."/>
        </authorList>
    </citation>
    <scope>NUCLEOTIDE SEQUENCE [LARGE SCALE GENOMIC DNA]</scope>
    <source>
        <strain evidence="1 2">GA_2019</strain>
        <tissue evidence="1">Muscle</tissue>
    </source>
</reference>
<accession>A0ABV0MZ52</accession>